<dbReference type="EMBL" id="CM003147">
    <property type="protein sequence ID" value="KIS68552.1"/>
    <property type="molecule type" value="Genomic_DNA"/>
</dbReference>
<evidence type="ECO:0000256" key="9">
    <source>
        <dbReference type="ARBA" id="ARBA00059620"/>
    </source>
</evidence>
<dbReference type="Pfam" id="PF00106">
    <property type="entry name" value="adh_short"/>
    <property type="match status" value="1"/>
</dbReference>
<evidence type="ECO:0000256" key="7">
    <source>
        <dbReference type="ARBA" id="ARBA00023098"/>
    </source>
</evidence>
<keyword evidence="3" id="KW-0812">Transmembrane</keyword>
<dbReference type="SUPFAM" id="SSF51735">
    <property type="entry name" value="NAD(P)-binding Rossmann-fold domains"/>
    <property type="match status" value="1"/>
</dbReference>
<dbReference type="GO" id="GO:0006666">
    <property type="term" value="P:3-keto-sphinganine metabolic process"/>
    <property type="evidence" value="ECO:0000318"/>
    <property type="project" value="GO_Central"/>
</dbReference>
<dbReference type="SMART" id="SM00822">
    <property type="entry name" value="PKS_KR"/>
    <property type="match status" value="1"/>
</dbReference>
<comment type="subcellular location">
    <subcellularLocation>
        <location evidence="1">Membrane</location>
        <topology evidence="1">Multi-pass membrane protein</topology>
    </subcellularLocation>
</comment>
<dbReference type="eggNOG" id="KOG1201">
    <property type="taxonomic scope" value="Eukaryota"/>
</dbReference>
<dbReference type="GO" id="GO:0052650">
    <property type="term" value="F:all-trans-retinol dehydrogenase (NADP+) activity"/>
    <property type="evidence" value="ECO:0007669"/>
    <property type="project" value="UniProtKB-ARBA"/>
</dbReference>
<evidence type="ECO:0000256" key="1">
    <source>
        <dbReference type="ARBA" id="ARBA00004141"/>
    </source>
</evidence>
<keyword evidence="5" id="KW-1133">Transmembrane helix</keyword>
<evidence type="ECO:0000256" key="2">
    <source>
        <dbReference type="ARBA" id="ARBA00006484"/>
    </source>
</evidence>
<dbReference type="InterPro" id="IPR036291">
    <property type="entry name" value="NAD(P)-bd_dom_sf"/>
</dbReference>
<dbReference type="CDD" id="cd05339">
    <property type="entry name" value="17beta-HSDXI-like_SDR_c"/>
    <property type="match status" value="1"/>
</dbReference>
<dbReference type="FunFam" id="3.40.50.720:FF:000131">
    <property type="entry name" value="Short-chain dehydrogenase/reductase 3"/>
    <property type="match status" value="1"/>
</dbReference>
<name>A0A0D1C4K5_MYCMD</name>
<dbReference type="PROSITE" id="PS00061">
    <property type="entry name" value="ADH_SHORT"/>
    <property type="match status" value="1"/>
</dbReference>
<comment type="similarity">
    <text evidence="2 12">Belongs to the short-chain dehydrogenases/reductases (SDR) family.</text>
</comment>
<keyword evidence="8" id="KW-0472">Membrane</keyword>
<keyword evidence="7" id="KW-0443">Lipid metabolism</keyword>
<organism evidence="14 15">
    <name type="scientific">Mycosarcoma maydis</name>
    <name type="common">Corn smut fungus</name>
    <name type="synonym">Ustilago maydis</name>
    <dbReference type="NCBI Taxonomy" id="5270"/>
    <lineage>
        <taxon>Eukaryota</taxon>
        <taxon>Fungi</taxon>
        <taxon>Dikarya</taxon>
        <taxon>Basidiomycota</taxon>
        <taxon>Ustilaginomycotina</taxon>
        <taxon>Ustilaginomycetes</taxon>
        <taxon>Ustilaginales</taxon>
        <taxon>Ustilaginaceae</taxon>
        <taxon>Mycosarcoma</taxon>
    </lineage>
</organism>
<dbReference type="GO" id="GO:0030148">
    <property type="term" value="P:sphingolipid biosynthetic process"/>
    <property type="evidence" value="ECO:0000318"/>
    <property type="project" value="GO_Central"/>
</dbReference>
<dbReference type="PANTHER" id="PTHR24322">
    <property type="entry name" value="PKSB"/>
    <property type="match status" value="1"/>
</dbReference>
<evidence type="ECO:0000313" key="14">
    <source>
        <dbReference type="EMBL" id="KIS68552.1"/>
    </source>
</evidence>
<evidence type="ECO:0000256" key="10">
    <source>
        <dbReference type="ARBA" id="ARBA00068717"/>
    </source>
</evidence>
<keyword evidence="15" id="KW-1185">Reference proteome</keyword>
<keyword evidence="4" id="KW-0521">NADP</keyword>
<evidence type="ECO:0000256" key="11">
    <source>
        <dbReference type="ARBA" id="ARBA00082544"/>
    </source>
</evidence>
<dbReference type="GO" id="GO:0047560">
    <property type="term" value="F:3-dehydrosphinganine reductase activity"/>
    <property type="evidence" value="ECO:0000318"/>
    <property type="project" value="GO_Central"/>
</dbReference>
<dbReference type="Gene3D" id="3.40.50.720">
    <property type="entry name" value="NAD(P)-binding Rossmann-like Domain"/>
    <property type="match status" value="1"/>
</dbReference>
<dbReference type="GeneID" id="23563683"/>
<protein>
    <recommendedName>
        <fullName evidence="10">Short-chain dehydrogenase/reductase 3</fullName>
    </recommendedName>
    <alternativeName>
        <fullName evidence="11">Retinal short-chain dehydrogenase/reductase 1</fullName>
    </alternativeName>
</protein>
<dbReference type="VEuPathDB" id="FungiDB:UMAG_03126"/>
<dbReference type="PANTHER" id="PTHR24322:SF736">
    <property type="entry name" value="RETINOL DEHYDROGENASE 10"/>
    <property type="match status" value="1"/>
</dbReference>
<dbReference type="OrthoDB" id="10253736at2759"/>
<dbReference type="InterPro" id="IPR002347">
    <property type="entry name" value="SDR_fam"/>
</dbReference>
<evidence type="ECO:0000256" key="12">
    <source>
        <dbReference type="RuleBase" id="RU000363"/>
    </source>
</evidence>
<evidence type="ECO:0000256" key="6">
    <source>
        <dbReference type="ARBA" id="ARBA00023002"/>
    </source>
</evidence>
<gene>
    <name evidence="14" type="ORF">UMAG_03126</name>
</gene>
<accession>A0A0D1C4K5</accession>
<evidence type="ECO:0000256" key="4">
    <source>
        <dbReference type="ARBA" id="ARBA00022857"/>
    </source>
</evidence>
<dbReference type="Proteomes" id="UP000000561">
    <property type="component" value="Chromosome 8"/>
</dbReference>
<evidence type="ECO:0000313" key="15">
    <source>
        <dbReference type="Proteomes" id="UP000000561"/>
    </source>
</evidence>
<sequence length="412" mass="45490">MTVPTTDAQGLTQFKEPFTFDSVLGLLSKVPFSTPFLALLPALAVLYHKHTNPAVVLPTTHTDALALVRSLLFSQHRWLGYLWIFILIRTINRGLNRYVRNHKEWRRDPIDYTKDVVVITGGSQGIGKEIVQLLSHKKHASIAVLDMAPPAYVKAPAGAPEIVYFKTDVSNREQVGEVGAKIRAAFPGKKIGVLINCAGVASGNTILDVDLESAARLWRINTLANWITAKEFAPDLIARNHGHVVTVSSAGAYATLPSMSEYATSKAAALAFHECLAIEFRTRYNAPRVRTTLVAPTKVRTALGDGMEDHADPFFTPVLEPVQVAEKVVWSLDSGLSQHLLLPGFANLLPWIRALPDWFRRLLAILDNSDNTVTHKSMARALKNGYGSNWEGSDKELHERRLKLLAQQSAPK</sequence>
<evidence type="ECO:0000256" key="8">
    <source>
        <dbReference type="ARBA" id="ARBA00023136"/>
    </source>
</evidence>
<proteinExistence type="inferred from homology"/>
<keyword evidence="6" id="KW-0560">Oxidoreductase</keyword>
<dbReference type="InParanoid" id="A0A0D1C4K5"/>
<dbReference type="OMA" id="WITAKEF"/>
<feature type="domain" description="Ketoreductase" evidence="13">
    <location>
        <begin position="115"/>
        <end position="327"/>
    </location>
</feature>
<dbReference type="PRINTS" id="PR00080">
    <property type="entry name" value="SDRFAMILY"/>
</dbReference>
<dbReference type="RefSeq" id="XP_011389594.1">
    <property type="nucleotide sequence ID" value="XM_011391292.1"/>
</dbReference>
<dbReference type="PRINTS" id="PR00081">
    <property type="entry name" value="GDHRDH"/>
</dbReference>
<dbReference type="KEGG" id="uma:UMAG_03126"/>
<dbReference type="InterPro" id="IPR020904">
    <property type="entry name" value="Sc_DH/Rdtase_CS"/>
</dbReference>
<evidence type="ECO:0000259" key="13">
    <source>
        <dbReference type="SMART" id="SM00822"/>
    </source>
</evidence>
<evidence type="ECO:0000256" key="3">
    <source>
        <dbReference type="ARBA" id="ARBA00022692"/>
    </source>
</evidence>
<dbReference type="InterPro" id="IPR057326">
    <property type="entry name" value="KR_dom"/>
</dbReference>
<dbReference type="AlphaFoldDB" id="A0A0D1C4K5"/>
<comment type="function">
    <text evidence="9">Catalyzes the reduction of all-trans-retinal to all-trans-retinol in the presence of NADPH.</text>
</comment>
<reference evidence="14 15" key="1">
    <citation type="journal article" date="2006" name="Nature">
        <title>Insights from the genome of the biotrophic fungal plant pathogen Ustilago maydis.</title>
        <authorList>
            <person name="Kamper J."/>
            <person name="Kahmann R."/>
            <person name="Bolker M."/>
            <person name="Ma L.J."/>
            <person name="Brefort T."/>
            <person name="Saville B.J."/>
            <person name="Banuett F."/>
            <person name="Kronstad J.W."/>
            <person name="Gold S.E."/>
            <person name="Muller O."/>
            <person name="Perlin M.H."/>
            <person name="Wosten H.A."/>
            <person name="de Vries R."/>
            <person name="Ruiz-Herrera J."/>
            <person name="Reynaga-Pena C.G."/>
            <person name="Snetselaar K."/>
            <person name="McCann M."/>
            <person name="Perez-Martin J."/>
            <person name="Feldbrugge M."/>
            <person name="Basse C.W."/>
            <person name="Steinberg G."/>
            <person name="Ibeas J.I."/>
            <person name="Holloman W."/>
            <person name="Guzman P."/>
            <person name="Farman M."/>
            <person name="Stajich J.E."/>
            <person name="Sentandreu R."/>
            <person name="Gonzalez-Prieto J.M."/>
            <person name="Kennell J.C."/>
            <person name="Molina L."/>
            <person name="Schirawski J."/>
            <person name="Mendoza-Mendoza A."/>
            <person name="Greilinger D."/>
            <person name="Munch K."/>
            <person name="Rossel N."/>
            <person name="Scherer M."/>
            <person name="Vranes M."/>
            <person name="Ladendorf O."/>
            <person name="Vincon V."/>
            <person name="Fuchs U."/>
            <person name="Sandrock B."/>
            <person name="Meng S."/>
            <person name="Ho E.C."/>
            <person name="Cahill M.J."/>
            <person name="Boyce K.J."/>
            <person name="Klose J."/>
            <person name="Klosterman S.J."/>
            <person name="Deelstra H.J."/>
            <person name="Ortiz-Castellanos L."/>
            <person name="Li W."/>
            <person name="Sanchez-Alonso P."/>
            <person name="Schreier P.H."/>
            <person name="Hauser-Hahn I."/>
            <person name="Vaupel M."/>
            <person name="Koopmann E."/>
            <person name="Friedrich G."/>
            <person name="Voss H."/>
            <person name="Schluter T."/>
            <person name="Margolis J."/>
            <person name="Platt D."/>
            <person name="Swimmer C."/>
            <person name="Gnirke A."/>
            <person name="Chen F."/>
            <person name="Vysotskaia V."/>
            <person name="Mannhaupt G."/>
            <person name="Guldener U."/>
            <person name="Munsterkotter M."/>
            <person name="Haase D."/>
            <person name="Oesterheld M."/>
            <person name="Mewes H.W."/>
            <person name="Mauceli E.W."/>
            <person name="DeCaprio D."/>
            <person name="Wade C.M."/>
            <person name="Butler J."/>
            <person name="Young S."/>
            <person name="Jaffe D.B."/>
            <person name="Calvo S."/>
            <person name="Nusbaum C."/>
            <person name="Galagan J."/>
            <person name="Birren B.W."/>
        </authorList>
    </citation>
    <scope>NUCLEOTIDE SEQUENCE [LARGE SCALE GENOMIC DNA]</scope>
    <source>
        <strain evidence="15">DSM 14603 / FGSC 9021 / UM521</strain>
    </source>
</reference>
<evidence type="ECO:0000256" key="5">
    <source>
        <dbReference type="ARBA" id="ARBA00022989"/>
    </source>
</evidence>
<dbReference type="GO" id="GO:0005789">
    <property type="term" value="C:endoplasmic reticulum membrane"/>
    <property type="evidence" value="ECO:0000318"/>
    <property type="project" value="GO_Central"/>
</dbReference>